<evidence type="ECO:0000313" key="3">
    <source>
        <dbReference type="Proteomes" id="UP001138961"/>
    </source>
</evidence>
<dbReference type="Gene3D" id="1.10.150.130">
    <property type="match status" value="1"/>
</dbReference>
<evidence type="ECO:0008006" key="4">
    <source>
        <dbReference type="Google" id="ProtNLM"/>
    </source>
</evidence>
<accession>A0ABS8BVP7</accession>
<proteinExistence type="predicted"/>
<dbReference type="InterPro" id="IPR010998">
    <property type="entry name" value="Integrase_recombinase_N"/>
</dbReference>
<reference evidence="2" key="1">
    <citation type="submission" date="2021-10" db="EMBL/GenBank/DDBJ databases">
        <title>Loktanella gaetbuli sp. nov., isolated from a tidal flat.</title>
        <authorList>
            <person name="Park S."/>
            <person name="Yoon J.-H."/>
        </authorList>
    </citation>
    <scope>NUCLEOTIDE SEQUENCE</scope>
    <source>
        <strain evidence="2">TSTF-M6</strain>
    </source>
</reference>
<dbReference type="RefSeq" id="WP_226748479.1">
    <property type="nucleotide sequence ID" value="NZ_JAJATZ010000005.1"/>
</dbReference>
<protein>
    <recommendedName>
        <fullName evidence="4">Core-binding (CB) domain-containing protein</fullName>
    </recommendedName>
</protein>
<sequence length="230" mass="26112">MLMLKHVKIDANGRYRYRRRVPQPLQATLGITEFIKVLGKTEREAINAYGPYHHFVERQIAMGKISGDIKSPMELLEDVKTFFQAHGLDQFSDGRTEDERTSRDAKADEIIFSYHLDPDTGHPEDMTAGDRALVVALRNGIEAVKAEPTITDAFKIYLKENVNPDPYKRDQQVTNFGRIEREALAVWGADLPLTKITRQDAKALRDSLLARMKPSSAKRQMNNIKAVVAF</sequence>
<gene>
    <name evidence="2" type="ORF">LGQ03_11235</name>
</gene>
<name>A0ABS8BVP7_9RHOB</name>
<dbReference type="Proteomes" id="UP001138961">
    <property type="component" value="Unassembled WGS sequence"/>
</dbReference>
<evidence type="ECO:0000313" key="2">
    <source>
        <dbReference type="EMBL" id="MCB5199811.1"/>
    </source>
</evidence>
<dbReference type="EMBL" id="JAJATZ010000005">
    <property type="protein sequence ID" value="MCB5199811.1"/>
    <property type="molecule type" value="Genomic_DNA"/>
</dbReference>
<keyword evidence="1" id="KW-0238">DNA-binding</keyword>
<comment type="caution">
    <text evidence="2">The sequence shown here is derived from an EMBL/GenBank/DDBJ whole genome shotgun (WGS) entry which is preliminary data.</text>
</comment>
<keyword evidence="3" id="KW-1185">Reference proteome</keyword>
<evidence type="ECO:0000256" key="1">
    <source>
        <dbReference type="ARBA" id="ARBA00023125"/>
    </source>
</evidence>
<organism evidence="2 3">
    <name type="scientific">Loktanella gaetbuli</name>
    <dbReference type="NCBI Taxonomy" id="2881335"/>
    <lineage>
        <taxon>Bacteria</taxon>
        <taxon>Pseudomonadati</taxon>
        <taxon>Pseudomonadota</taxon>
        <taxon>Alphaproteobacteria</taxon>
        <taxon>Rhodobacterales</taxon>
        <taxon>Roseobacteraceae</taxon>
        <taxon>Loktanella</taxon>
    </lineage>
</organism>